<keyword evidence="2 6" id="KW-0698">rRNA processing</keyword>
<comment type="function">
    <text evidence="6">Specifically methylates the N4 position of cytidine in position 1402 (C1402) of 16S rRNA.</text>
</comment>
<feature type="binding site" evidence="6">
    <location>
        <begin position="65"/>
        <end position="67"/>
    </location>
    <ligand>
        <name>S-adenosyl-L-methionine</name>
        <dbReference type="ChEBI" id="CHEBI:59789"/>
    </ligand>
</feature>
<dbReference type="InterPro" id="IPR002903">
    <property type="entry name" value="RsmH"/>
</dbReference>
<keyword evidence="4 6" id="KW-0808">Transferase</keyword>
<dbReference type="EC" id="2.1.1.199" evidence="6"/>
<dbReference type="Gene3D" id="3.40.50.150">
    <property type="entry name" value="Vaccinia Virus protein VP39"/>
    <property type="match status" value="1"/>
</dbReference>
<comment type="caution">
    <text evidence="8">The sequence shown here is derived from an EMBL/GenBank/DDBJ whole genome shotgun (WGS) entry which is preliminary data.</text>
</comment>
<dbReference type="RefSeq" id="WP_369084357.1">
    <property type="nucleotide sequence ID" value="NZ_JBFSHR010000013.1"/>
</dbReference>
<dbReference type="InterPro" id="IPR023397">
    <property type="entry name" value="SAM-dep_MeTrfase_MraW_recog"/>
</dbReference>
<dbReference type="PANTHER" id="PTHR11265">
    <property type="entry name" value="S-ADENOSYL-METHYLTRANSFERASE MRAW"/>
    <property type="match status" value="1"/>
</dbReference>
<feature type="binding site" evidence="6">
    <location>
        <position position="111"/>
    </location>
    <ligand>
        <name>S-adenosyl-L-methionine</name>
        <dbReference type="ChEBI" id="CHEBI:59789"/>
    </ligand>
</feature>
<dbReference type="InterPro" id="IPR029063">
    <property type="entry name" value="SAM-dependent_MTases_sf"/>
</dbReference>
<feature type="binding site" evidence="6">
    <location>
        <position position="130"/>
    </location>
    <ligand>
        <name>S-adenosyl-L-methionine</name>
        <dbReference type="ChEBI" id="CHEBI:59789"/>
    </ligand>
</feature>
<dbReference type="Proteomes" id="UP001560267">
    <property type="component" value="Unassembled WGS sequence"/>
</dbReference>
<evidence type="ECO:0000256" key="1">
    <source>
        <dbReference type="ARBA" id="ARBA00010396"/>
    </source>
</evidence>
<name>A0ABV3Y103_9ACTN</name>
<evidence type="ECO:0000256" key="4">
    <source>
        <dbReference type="ARBA" id="ARBA00022679"/>
    </source>
</evidence>
<feature type="binding site" evidence="6">
    <location>
        <position position="137"/>
    </location>
    <ligand>
        <name>S-adenosyl-L-methionine</name>
        <dbReference type="ChEBI" id="CHEBI:59789"/>
    </ligand>
</feature>
<evidence type="ECO:0000256" key="6">
    <source>
        <dbReference type="HAMAP-Rule" id="MF_01007"/>
    </source>
</evidence>
<accession>A0ABV3Y103</accession>
<evidence type="ECO:0000256" key="2">
    <source>
        <dbReference type="ARBA" id="ARBA00022552"/>
    </source>
</evidence>
<sequence length="358" mass="39133">MVKEPLDKSGRGARNHDVYAPRDAGKESGDSGFTHLPVLAAQVVEVFRNHQAQSGVIVDATVGLGGHSQRLLDELAWIHIIGVDRDLDALELAHTRLRSYGSRVRLTHGTFSTLAAAVAPATAVAGVLADLGVSSMQLDDPERGFSFRFDTPLDMRMDRSSGSMTVSELLESVTVEDLTRLFRQHGIGSLSSRYASAIKSALPFHTTGQLGQIVLEATPMRLRHGRIHPATKVFQALRVRVNDEVGELTQFLPTAFSLLECGGVLQVISYHSGEDRLVKRFMRLIETGGCLCSPRLGCTCGATPAGERIVRHGFVPDDEEARANPRSRSARLRALKRTRSDVSGVIDRYWDQVATWQG</sequence>
<organism evidence="8 9">
    <name type="scientific">Ferrimicrobium acidiphilum</name>
    <dbReference type="NCBI Taxonomy" id="121039"/>
    <lineage>
        <taxon>Bacteria</taxon>
        <taxon>Bacillati</taxon>
        <taxon>Actinomycetota</taxon>
        <taxon>Acidimicrobiia</taxon>
        <taxon>Acidimicrobiales</taxon>
        <taxon>Acidimicrobiaceae</taxon>
        <taxon>Ferrimicrobium</taxon>
    </lineage>
</organism>
<dbReference type="EMBL" id="JBFSHR010000013">
    <property type="protein sequence ID" value="MEX6429246.1"/>
    <property type="molecule type" value="Genomic_DNA"/>
</dbReference>
<dbReference type="HAMAP" id="MF_01007">
    <property type="entry name" value="16SrRNA_methyltr_H"/>
    <property type="match status" value="1"/>
</dbReference>
<keyword evidence="6" id="KW-0963">Cytoplasm</keyword>
<reference evidence="8 9" key="1">
    <citation type="submission" date="2024-07" db="EMBL/GenBank/DDBJ databases">
        <title>Draft Genome Sequence of Ferrimicrobium acidiphilum Strain YE2023, Isolated from a Pulp of Bioleach Reactor.</title>
        <authorList>
            <person name="Elkina Y.A."/>
            <person name="Bulaeva A.G."/>
            <person name="Beletsky A.V."/>
            <person name="Mardanov A.V."/>
        </authorList>
    </citation>
    <scope>NUCLEOTIDE SEQUENCE [LARGE SCALE GENOMIC DNA]</scope>
    <source>
        <strain evidence="8 9">YE2023</strain>
    </source>
</reference>
<dbReference type="NCBIfam" id="TIGR00006">
    <property type="entry name" value="16S rRNA (cytosine(1402)-N(4))-methyltransferase RsmH"/>
    <property type="match status" value="1"/>
</dbReference>
<dbReference type="SUPFAM" id="SSF53335">
    <property type="entry name" value="S-adenosyl-L-methionine-dependent methyltransferases"/>
    <property type="match status" value="1"/>
</dbReference>
<comment type="similarity">
    <text evidence="1 6">Belongs to the methyltransferase superfamily. RsmH family.</text>
</comment>
<keyword evidence="9" id="KW-1185">Reference proteome</keyword>
<keyword evidence="5 6" id="KW-0949">S-adenosyl-L-methionine</keyword>
<gene>
    <name evidence="6 8" type="primary">rsmH</name>
    <name evidence="8" type="ORF">AB6A68_05260</name>
</gene>
<dbReference type="GO" id="GO:0008168">
    <property type="term" value="F:methyltransferase activity"/>
    <property type="evidence" value="ECO:0007669"/>
    <property type="project" value="UniProtKB-KW"/>
</dbReference>
<dbReference type="Pfam" id="PF01795">
    <property type="entry name" value="Methyltransf_5"/>
    <property type="match status" value="1"/>
</dbReference>
<protein>
    <recommendedName>
        <fullName evidence="6">Ribosomal RNA small subunit methyltransferase H</fullName>
        <ecNumber evidence="6">2.1.1.199</ecNumber>
    </recommendedName>
    <alternativeName>
        <fullName evidence="6">16S rRNA m(4)C1402 methyltransferase</fullName>
    </alternativeName>
    <alternativeName>
        <fullName evidence="6">rRNA (cytosine-N(4)-)-methyltransferase RsmH</fullName>
    </alternativeName>
</protein>
<dbReference type="Gene3D" id="1.10.150.170">
    <property type="entry name" value="Putative methyltransferase TM0872, insert domain"/>
    <property type="match status" value="1"/>
</dbReference>
<feature type="binding site" evidence="6">
    <location>
        <position position="84"/>
    </location>
    <ligand>
        <name>S-adenosyl-L-methionine</name>
        <dbReference type="ChEBI" id="CHEBI:59789"/>
    </ligand>
</feature>
<comment type="catalytic activity">
    <reaction evidence="6">
        <text>cytidine(1402) in 16S rRNA + S-adenosyl-L-methionine = N(4)-methylcytidine(1402) in 16S rRNA + S-adenosyl-L-homocysteine + H(+)</text>
        <dbReference type="Rhea" id="RHEA:42928"/>
        <dbReference type="Rhea" id="RHEA-COMP:10286"/>
        <dbReference type="Rhea" id="RHEA-COMP:10287"/>
        <dbReference type="ChEBI" id="CHEBI:15378"/>
        <dbReference type="ChEBI" id="CHEBI:57856"/>
        <dbReference type="ChEBI" id="CHEBI:59789"/>
        <dbReference type="ChEBI" id="CHEBI:74506"/>
        <dbReference type="ChEBI" id="CHEBI:82748"/>
        <dbReference type="EC" id="2.1.1.199"/>
    </reaction>
</comment>
<keyword evidence="3 6" id="KW-0489">Methyltransferase</keyword>
<evidence type="ECO:0000313" key="9">
    <source>
        <dbReference type="Proteomes" id="UP001560267"/>
    </source>
</evidence>
<evidence type="ECO:0000256" key="7">
    <source>
        <dbReference type="SAM" id="MobiDB-lite"/>
    </source>
</evidence>
<feature type="compositionally biased region" description="Basic and acidic residues" evidence="7">
    <location>
        <begin position="1"/>
        <end position="29"/>
    </location>
</feature>
<evidence type="ECO:0000256" key="5">
    <source>
        <dbReference type="ARBA" id="ARBA00022691"/>
    </source>
</evidence>
<dbReference type="SUPFAM" id="SSF81799">
    <property type="entry name" value="Putative methyltransferase TM0872, insert domain"/>
    <property type="match status" value="1"/>
</dbReference>
<evidence type="ECO:0000313" key="8">
    <source>
        <dbReference type="EMBL" id="MEX6429246.1"/>
    </source>
</evidence>
<dbReference type="PIRSF" id="PIRSF004486">
    <property type="entry name" value="MraW"/>
    <property type="match status" value="1"/>
</dbReference>
<feature type="region of interest" description="Disordered" evidence="7">
    <location>
        <begin position="1"/>
        <end position="31"/>
    </location>
</feature>
<evidence type="ECO:0000256" key="3">
    <source>
        <dbReference type="ARBA" id="ARBA00022603"/>
    </source>
</evidence>
<comment type="subcellular location">
    <subcellularLocation>
        <location evidence="6">Cytoplasm</location>
    </subcellularLocation>
</comment>
<proteinExistence type="inferred from homology"/>
<dbReference type="GO" id="GO:0032259">
    <property type="term" value="P:methylation"/>
    <property type="evidence" value="ECO:0007669"/>
    <property type="project" value="UniProtKB-KW"/>
</dbReference>
<dbReference type="PANTHER" id="PTHR11265:SF0">
    <property type="entry name" value="12S RRNA N4-METHYLCYTIDINE METHYLTRANSFERASE"/>
    <property type="match status" value="1"/>
</dbReference>